<dbReference type="Pfam" id="PF00620">
    <property type="entry name" value="RhoGAP"/>
    <property type="match status" value="1"/>
</dbReference>
<comment type="caution">
    <text evidence="3">The sequence shown here is derived from an EMBL/GenBank/DDBJ whole genome shotgun (WGS) entry which is preliminary data.</text>
</comment>
<organism evidence="3 4">
    <name type="scientific">Pseudomassariella vexata</name>
    <dbReference type="NCBI Taxonomy" id="1141098"/>
    <lineage>
        <taxon>Eukaryota</taxon>
        <taxon>Fungi</taxon>
        <taxon>Dikarya</taxon>
        <taxon>Ascomycota</taxon>
        <taxon>Pezizomycotina</taxon>
        <taxon>Sordariomycetes</taxon>
        <taxon>Xylariomycetidae</taxon>
        <taxon>Amphisphaeriales</taxon>
        <taxon>Pseudomassariaceae</taxon>
        <taxon>Pseudomassariella</taxon>
    </lineage>
</organism>
<dbReference type="InterPro" id="IPR008936">
    <property type="entry name" value="Rho_GTPase_activation_prot"/>
</dbReference>
<evidence type="ECO:0000256" key="1">
    <source>
        <dbReference type="SAM" id="MobiDB-lite"/>
    </source>
</evidence>
<keyword evidence="4" id="KW-1185">Reference proteome</keyword>
<dbReference type="GO" id="GO:0007264">
    <property type="term" value="P:small GTPase-mediated signal transduction"/>
    <property type="evidence" value="ECO:0007669"/>
    <property type="project" value="TreeGrafter"/>
</dbReference>
<dbReference type="Gene3D" id="1.10.555.10">
    <property type="entry name" value="Rho GTPase activation protein"/>
    <property type="match status" value="1"/>
</dbReference>
<proteinExistence type="predicted"/>
<protein>
    <recommendedName>
        <fullName evidence="2">Rho-GAP domain-containing protein</fullName>
    </recommendedName>
</protein>
<reference evidence="3 4" key="1">
    <citation type="submission" date="2016-07" db="EMBL/GenBank/DDBJ databases">
        <title>Pervasive Adenine N6-methylation of Active Genes in Fungi.</title>
        <authorList>
            <consortium name="DOE Joint Genome Institute"/>
            <person name="Mondo S.J."/>
            <person name="Dannebaum R.O."/>
            <person name="Kuo R.C."/>
            <person name="Labutti K."/>
            <person name="Haridas S."/>
            <person name="Kuo A."/>
            <person name="Salamov A."/>
            <person name="Ahrendt S.R."/>
            <person name="Lipzen A."/>
            <person name="Sullivan W."/>
            <person name="Andreopoulos W.B."/>
            <person name="Clum A."/>
            <person name="Lindquist E."/>
            <person name="Daum C."/>
            <person name="Ramamoorthy G.K."/>
            <person name="Gryganskyi A."/>
            <person name="Culley D."/>
            <person name="Magnuson J.K."/>
            <person name="James T.Y."/>
            <person name="O'Malley M.A."/>
            <person name="Stajich J.E."/>
            <person name="Spatafora J.W."/>
            <person name="Visel A."/>
            <person name="Grigoriev I.V."/>
        </authorList>
    </citation>
    <scope>NUCLEOTIDE SEQUENCE [LARGE SCALE GENOMIC DNA]</scope>
    <source>
        <strain evidence="3 4">CBS 129021</strain>
    </source>
</reference>
<dbReference type="PROSITE" id="PS50238">
    <property type="entry name" value="RHOGAP"/>
    <property type="match status" value="1"/>
</dbReference>
<dbReference type="PANTHER" id="PTHR45808">
    <property type="entry name" value="RHO GTPASE-ACTIVATING PROTEIN 68F"/>
    <property type="match status" value="1"/>
</dbReference>
<dbReference type="GeneID" id="63771112"/>
<feature type="domain" description="Rho-GAP" evidence="2">
    <location>
        <begin position="42"/>
        <end position="303"/>
    </location>
</feature>
<dbReference type="OrthoDB" id="9994905at2759"/>
<dbReference type="EMBL" id="MCFJ01000001">
    <property type="protein sequence ID" value="ORY71903.1"/>
    <property type="molecule type" value="Genomic_DNA"/>
</dbReference>
<evidence type="ECO:0000313" key="4">
    <source>
        <dbReference type="Proteomes" id="UP000193689"/>
    </source>
</evidence>
<accession>A0A1Y2EK14</accession>
<dbReference type="AlphaFoldDB" id="A0A1Y2EK14"/>
<dbReference type="RefSeq" id="XP_040721495.1">
    <property type="nucleotide sequence ID" value="XM_040854900.1"/>
</dbReference>
<gene>
    <name evidence="3" type="ORF">BCR38DRAFT_329728</name>
</gene>
<dbReference type="SUPFAM" id="SSF48350">
    <property type="entry name" value="GTPase activation domain, GAP"/>
    <property type="match status" value="1"/>
</dbReference>
<dbReference type="SMART" id="SM00324">
    <property type="entry name" value="RhoGAP"/>
    <property type="match status" value="1"/>
</dbReference>
<dbReference type="GO" id="GO:0005096">
    <property type="term" value="F:GTPase activator activity"/>
    <property type="evidence" value="ECO:0007669"/>
    <property type="project" value="TreeGrafter"/>
</dbReference>
<feature type="non-terminal residue" evidence="3">
    <location>
        <position position="1"/>
    </location>
</feature>
<dbReference type="InParanoid" id="A0A1Y2EK14"/>
<feature type="region of interest" description="Disordered" evidence="1">
    <location>
        <begin position="320"/>
        <end position="374"/>
    </location>
</feature>
<sequence length="374" mass="41412">QQLRHRRSISDIALDFVHHQRRDGLKNVDLRGLVRVCGKSTLYLPTEYAPGSLVLPTCFRATAQYLVQRAEARGIFRVPGSVRVVNALYEYYCADLNNDEIATTTRNPNLPSHLNCGVHDVASTFKRLLAGLPGGILGSLALFDALVAIHSQLDTDPEVTKTRETKLRARLIALAIGTVELQHQRELICAVFGLLCFIGRVAENAPREDDTGRPLPTADLMGYSSLGIIFGPLLVGDLINTYKMKIANPTAGLVLLPVTPPRSKKQKKSRTPRLEAPALITVDKIHVANNITEMLITHWREVVRQLRSLNALRTQRDVMYSGQKNRRGELRSSASDSFSMRKPPDWSAPRPSTRRKEGSSSPIAVSPTPSPSKF</sequence>
<evidence type="ECO:0000259" key="2">
    <source>
        <dbReference type="PROSITE" id="PS50238"/>
    </source>
</evidence>
<evidence type="ECO:0000313" key="3">
    <source>
        <dbReference type="EMBL" id="ORY71903.1"/>
    </source>
</evidence>
<dbReference type="InterPro" id="IPR000198">
    <property type="entry name" value="RhoGAP_dom"/>
</dbReference>
<name>A0A1Y2EK14_9PEZI</name>
<dbReference type="GO" id="GO:0005737">
    <property type="term" value="C:cytoplasm"/>
    <property type="evidence" value="ECO:0007669"/>
    <property type="project" value="TreeGrafter"/>
</dbReference>
<dbReference type="STRING" id="1141098.A0A1Y2EK14"/>
<dbReference type="PANTHER" id="PTHR45808:SF2">
    <property type="entry name" value="RHO GTPASE-ACTIVATING PROTEIN 68F"/>
    <property type="match status" value="1"/>
</dbReference>
<dbReference type="Proteomes" id="UP000193689">
    <property type="component" value="Unassembled WGS sequence"/>
</dbReference>
<dbReference type="CDD" id="cd00159">
    <property type="entry name" value="RhoGAP"/>
    <property type="match status" value="1"/>
</dbReference>